<dbReference type="PRINTS" id="PR00724">
    <property type="entry name" value="CRBOXYPTASEC"/>
</dbReference>
<name>M4B3S2_HYAAE</name>
<evidence type="ECO:0000256" key="9">
    <source>
        <dbReference type="SAM" id="SignalP"/>
    </source>
</evidence>
<keyword evidence="2" id="KW-0121">Carboxypeptidase</keyword>
<keyword evidence="6" id="KW-0325">Glycoprotein</keyword>
<dbReference type="HOGENOM" id="CLU_008523_11_3_1"/>
<dbReference type="SUPFAM" id="SSF53474">
    <property type="entry name" value="alpha/beta-Hydrolases"/>
    <property type="match status" value="1"/>
</dbReference>
<dbReference type="EnsemblProtists" id="HpaT800921">
    <property type="protein sequence ID" value="HpaP800921"/>
    <property type="gene ID" value="HpaG800921"/>
</dbReference>
<dbReference type="InterPro" id="IPR001563">
    <property type="entry name" value="Peptidase_S10"/>
</dbReference>
<dbReference type="InParanoid" id="M4B3S2"/>
<dbReference type="AlphaFoldDB" id="M4B3S2"/>
<evidence type="ECO:0000256" key="8">
    <source>
        <dbReference type="SAM" id="Phobius"/>
    </source>
</evidence>
<feature type="transmembrane region" description="Helical" evidence="8">
    <location>
        <begin position="545"/>
        <end position="568"/>
    </location>
</feature>
<keyword evidence="4 9" id="KW-0732">Signal</keyword>
<feature type="compositionally biased region" description="Basic and acidic residues" evidence="7">
    <location>
        <begin position="579"/>
        <end position="596"/>
    </location>
</feature>
<dbReference type="InterPro" id="IPR029058">
    <property type="entry name" value="AB_hydrolase_fold"/>
</dbReference>
<dbReference type="PROSITE" id="PS00560">
    <property type="entry name" value="CARBOXYPEPT_SER_HIS"/>
    <property type="match status" value="1"/>
</dbReference>
<dbReference type="PANTHER" id="PTHR11802:SF3">
    <property type="entry name" value="RETINOID-INDUCIBLE SERINE CARBOXYPEPTIDASE"/>
    <property type="match status" value="1"/>
</dbReference>
<dbReference type="Pfam" id="PF00450">
    <property type="entry name" value="Peptidase_S10"/>
    <property type="match status" value="1"/>
</dbReference>
<keyword evidence="5" id="KW-0378">Hydrolase</keyword>
<keyword evidence="8" id="KW-0472">Membrane</keyword>
<keyword evidence="8" id="KW-0812">Transmembrane</keyword>
<dbReference type="Proteomes" id="UP000011713">
    <property type="component" value="Unassembled WGS sequence"/>
</dbReference>
<evidence type="ECO:0000313" key="10">
    <source>
        <dbReference type="EnsemblProtists" id="HpaP800921"/>
    </source>
</evidence>
<evidence type="ECO:0000256" key="3">
    <source>
        <dbReference type="ARBA" id="ARBA00022670"/>
    </source>
</evidence>
<evidence type="ECO:0000256" key="7">
    <source>
        <dbReference type="SAM" id="MobiDB-lite"/>
    </source>
</evidence>
<feature type="compositionally biased region" description="Acidic residues" evidence="7">
    <location>
        <begin position="31"/>
        <end position="40"/>
    </location>
</feature>
<feature type="signal peptide" evidence="9">
    <location>
        <begin position="1"/>
        <end position="19"/>
    </location>
</feature>
<feature type="region of interest" description="Disordered" evidence="7">
    <location>
        <begin position="579"/>
        <end position="618"/>
    </location>
</feature>
<evidence type="ECO:0000313" key="11">
    <source>
        <dbReference type="Proteomes" id="UP000011713"/>
    </source>
</evidence>
<dbReference type="GO" id="GO:0004185">
    <property type="term" value="F:serine-type carboxypeptidase activity"/>
    <property type="evidence" value="ECO:0007669"/>
    <property type="project" value="InterPro"/>
</dbReference>
<evidence type="ECO:0000256" key="4">
    <source>
        <dbReference type="ARBA" id="ARBA00022729"/>
    </source>
</evidence>
<dbReference type="InterPro" id="IPR033124">
    <property type="entry name" value="Ser_caboxypep_his_AS"/>
</dbReference>
<dbReference type="EMBL" id="JH598179">
    <property type="status" value="NOT_ANNOTATED_CDS"/>
    <property type="molecule type" value="Genomic_DNA"/>
</dbReference>
<evidence type="ECO:0008006" key="12">
    <source>
        <dbReference type="Google" id="ProtNLM"/>
    </source>
</evidence>
<dbReference type="VEuPathDB" id="FungiDB:HpaG800921"/>
<organism evidence="10 11">
    <name type="scientific">Hyaloperonospora arabidopsidis (strain Emoy2)</name>
    <name type="common">Downy mildew agent</name>
    <name type="synonym">Peronospora arabidopsidis</name>
    <dbReference type="NCBI Taxonomy" id="559515"/>
    <lineage>
        <taxon>Eukaryota</taxon>
        <taxon>Sar</taxon>
        <taxon>Stramenopiles</taxon>
        <taxon>Oomycota</taxon>
        <taxon>Peronosporomycetes</taxon>
        <taxon>Peronosporales</taxon>
        <taxon>Peronosporaceae</taxon>
        <taxon>Hyaloperonospora</taxon>
    </lineage>
</organism>
<dbReference type="Gene3D" id="3.40.50.1820">
    <property type="entry name" value="alpha/beta hydrolase"/>
    <property type="match status" value="1"/>
</dbReference>
<keyword evidence="3" id="KW-0645">Protease</keyword>
<evidence type="ECO:0000256" key="2">
    <source>
        <dbReference type="ARBA" id="ARBA00022645"/>
    </source>
</evidence>
<protein>
    <recommendedName>
        <fullName evidence="12">RxLR effector candidate protein</fullName>
    </recommendedName>
</protein>
<dbReference type="OMA" id="EMADQFV"/>
<keyword evidence="11" id="KW-1185">Reference proteome</keyword>
<dbReference type="STRING" id="559515.M4B3S2"/>
<feature type="compositionally biased region" description="Basic and acidic residues" evidence="7">
    <location>
        <begin position="604"/>
        <end position="618"/>
    </location>
</feature>
<dbReference type="eggNOG" id="KOG1282">
    <property type="taxonomic scope" value="Eukaryota"/>
</dbReference>
<feature type="compositionally biased region" description="Basic and acidic residues" evidence="7">
    <location>
        <begin position="41"/>
        <end position="56"/>
    </location>
</feature>
<evidence type="ECO:0000256" key="5">
    <source>
        <dbReference type="ARBA" id="ARBA00022801"/>
    </source>
</evidence>
<sequence>MASCSNILVAALAGVLTSAQRLNPSNRQIEEMDTETEDVTETERFLSTETQPKKQQEEEEEGDLVKKLPGLDPSVNVTHHAGRIALHGSDKNFLFYWHFQAARDAEKAPLVIWLNGGPGCSSMQGLFLGNSPFVLVNESTIGRNAHSWHQFANMLFVDQPVGTGMSFTSGNDYRSSEEDISADFYDFLVRFVQRHTEYLSDADDDVKHTRDVYMFGESHAGRWIPKFSEHIMDQNVITNNRIKIRLVGVGIGNGWVHPRIQYEYSDYAHGLGLLSFGQVRSLKASYAECLAALDAGTFYSDSCLGNMNAITDSVKAGNEENNLNFYDVRKYVRTVSAYPSGMKTIATYMNKMEVREAVHGNKDKRFRFSMCSNGVYRGLKQFDGVSTLNAVQSLLERGLRMIFYVGQWDMMCNYYGIEKLLLGLNWKGSKAYQQAGKFTWQVQGRKDPAGFAQQGGNLTYVVVAGAGHMVPMDVPDVAADLLRRFVNGLDFNDKEQSVTNTRLNATDLEDTSCHALVNASSTDVGYSSSFLSGGNSSQVHINITWLLVALVIASVSSILTVCVTLACLRNRRHLQPEHEIISQVSDSEHIDQPRDGEQEESSDKEDISEHEHLNGVSQ</sequence>
<evidence type="ECO:0000256" key="1">
    <source>
        <dbReference type="ARBA" id="ARBA00009431"/>
    </source>
</evidence>
<keyword evidence="8" id="KW-1133">Transmembrane helix</keyword>
<accession>M4B3S2</accession>
<reference evidence="10" key="2">
    <citation type="submission" date="2015-06" db="UniProtKB">
        <authorList>
            <consortium name="EnsemblProtists"/>
        </authorList>
    </citation>
    <scope>IDENTIFICATION</scope>
    <source>
        <strain evidence="10">Emoy2</strain>
    </source>
</reference>
<reference evidence="11" key="1">
    <citation type="journal article" date="2010" name="Science">
        <title>Signatures of adaptation to obligate biotrophy in the Hyaloperonospora arabidopsidis genome.</title>
        <authorList>
            <person name="Baxter L."/>
            <person name="Tripathy S."/>
            <person name="Ishaque N."/>
            <person name="Boot N."/>
            <person name="Cabral A."/>
            <person name="Kemen E."/>
            <person name="Thines M."/>
            <person name="Ah-Fong A."/>
            <person name="Anderson R."/>
            <person name="Badejoko W."/>
            <person name="Bittner-Eddy P."/>
            <person name="Boore J.L."/>
            <person name="Chibucos M.C."/>
            <person name="Coates M."/>
            <person name="Dehal P."/>
            <person name="Delehaunty K."/>
            <person name="Dong S."/>
            <person name="Downton P."/>
            <person name="Dumas B."/>
            <person name="Fabro G."/>
            <person name="Fronick C."/>
            <person name="Fuerstenberg S.I."/>
            <person name="Fulton L."/>
            <person name="Gaulin E."/>
            <person name="Govers F."/>
            <person name="Hughes L."/>
            <person name="Humphray S."/>
            <person name="Jiang R.H."/>
            <person name="Judelson H."/>
            <person name="Kamoun S."/>
            <person name="Kyung K."/>
            <person name="Meijer H."/>
            <person name="Minx P."/>
            <person name="Morris P."/>
            <person name="Nelson J."/>
            <person name="Phuntumart V."/>
            <person name="Qutob D."/>
            <person name="Rehmany A."/>
            <person name="Rougon-Cardoso A."/>
            <person name="Ryden P."/>
            <person name="Torto-Alalibo T."/>
            <person name="Studholme D."/>
            <person name="Wang Y."/>
            <person name="Win J."/>
            <person name="Wood J."/>
            <person name="Clifton S.W."/>
            <person name="Rogers J."/>
            <person name="Van den Ackerveken G."/>
            <person name="Jones J.D."/>
            <person name="McDowell J.M."/>
            <person name="Beynon J."/>
            <person name="Tyler B.M."/>
        </authorList>
    </citation>
    <scope>NUCLEOTIDE SEQUENCE [LARGE SCALE GENOMIC DNA]</scope>
    <source>
        <strain evidence="11">Emoy2</strain>
    </source>
</reference>
<comment type="similarity">
    <text evidence="1">Belongs to the peptidase S10 family.</text>
</comment>
<feature type="chain" id="PRO_5004048460" description="RxLR effector candidate protein" evidence="9">
    <location>
        <begin position="20"/>
        <end position="618"/>
    </location>
</feature>
<evidence type="ECO:0000256" key="6">
    <source>
        <dbReference type="ARBA" id="ARBA00023180"/>
    </source>
</evidence>
<proteinExistence type="inferred from homology"/>
<feature type="region of interest" description="Disordered" evidence="7">
    <location>
        <begin position="22"/>
        <end position="70"/>
    </location>
</feature>
<dbReference type="GO" id="GO:0006508">
    <property type="term" value="P:proteolysis"/>
    <property type="evidence" value="ECO:0007669"/>
    <property type="project" value="UniProtKB-KW"/>
</dbReference>
<dbReference type="PANTHER" id="PTHR11802">
    <property type="entry name" value="SERINE PROTEASE FAMILY S10 SERINE CARBOXYPEPTIDASE"/>
    <property type="match status" value="1"/>
</dbReference>